<dbReference type="Pfam" id="PF13201">
    <property type="entry name" value="PCMD"/>
    <property type="match status" value="1"/>
</dbReference>
<protein>
    <recommendedName>
        <fullName evidence="1">Putative carbohydrate metabolism domain-containing protein</fullName>
    </recommendedName>
</protein>
<dbReference type="AlphaFoldDB" id="A0A363NRW4"/>
<reference evidence="2 3" key="1">
    <citation type="submission" date="2018-04" db="EMBL/GenBank/DDBJ databases">
        <title>Sphingobacterium sp. M46 Genome.</title>
        <authorList>
            <person name="Cheng J."/>
            <person name="Li Y."/>
        </authorList>
    </citation>
    <scope>NUCLEOTIDE SEQUENCE [LARGE SCALE GENOMIC DNA]</scope>
    <source>
        <strain evidence="2 3">M46</strain>
    </source>
</reference>
<keyword evidence="3" id="KW-1185">Reference proteome</keyword>
<dbReference type="PROSITE" id="PS51257">
    <property type="entry name" value="PROKAR_LIPOPROTEIN"/>
    <property type="match status" value="1"/>
</dbReference>
<evidence type="ECO:0000313" key="3">
    <source>
        <dbReference type="Proteomes" id="UP000250831"/>
    </source>
</evidence>
<organism evidence="2 3">
    <name type="scientific">Sphingobacterium athyrii</name>
    <dbReference type="NCBI Taxonomy" id="2152717"/>
    <lineage>
        <taxon>Bacteria</taxon>
        <taxon>Pseudomonadati</taxon>
        <taxon>Bacteroidota</taxon>
        <taxon>Sphingobacteriia</taxon>
        <taxon>Sphingobacteriales</taxon>
        <taxon>Sphingobacteriaceae</taxon>
        <taxon>Sphingobacterium</taxon>
    </lineage>
</organism>
<evidence type="ECO:0000259" key="1">
    <source>
        <dbReference type="Pfam" id="PF13201"/>
    </source>
</evidence>
<dbReference type="Proteomes" id="UP000250831">
    <property type="component" value="Unassembled WGS sequence"/>
</dbReference>
<dbReference type="OrthoDB" id="713122at2"/>
<evidence type="ECO:0000313" key="2">
    <source>
        <dbReference type="EMBL" id="PUV23460.1"/>
    </source>
</evidence>
<proteinExistence type="predicted"/>
<feature type="domain" description="Putative carbohydrate metabolism" evidence="1">
    <location>
        <begin position="143"/>
        <end position="395"/>
    </location>
</feature>
<dbReference type="InterPro" id="IPR025112">
    <property type="entry name" value="PCMD"/>
</dbReference>
<comment type="caution">
    <text evidence="2">The sequence shown here is derived from an EMBL/GenBank/DDBJ whole genome shotgun (WGS) entry which is preliminary data.</text>
</comment>
<accession>A0A363NRW4</accession>
<dbReference type="InterPro" id="IPR038653">
    <property type="entry name" value="Put_CMD_sf"/>
</dbReference>
<dbReference type="Gene3D" id="2.60.40.2340">
    <property type="match status" value="1"/>
</dbReference>
<dbReference type="RefSeq" id="WP_108634809.1">
    <property type="nucleotide sequence ID" value="NZ_QCXX01000004.1"/>
</dbReference>
<gene>
    <name evidence="2" type="ORF">DCO56_16190</name>
</gene>
<name>A0A363NRW4_9SPHI</name>
<dbReference type="EMBL" id="QCXX01000004">
    <property type="protein sequence ID" value="PUV23460.1"/>
    <property type="molecule type" value="Genomic_DNA"/>
</dbReference>
<dbReference type="Gene3D" id="2.60.120.890">
    <property type="entry name" value="BT2081, beta-jelly-roll domain"/>
    <property type="match status" value="1"/>
</dbReference>
<sequence>MKQRRIYPWVICFMLLFSLGSCIKEEALNMEADIVGVRAEEDIFLLNPVITNNQVTIYLQPSIHNLAKLDMKFDLTPGASIELLQDSLEMPAGEKDVNKVIIDQLLKSGVYYKVISQDKQFAKNYLIKLVKTDGGFVPTEYGFEDISIDKDEKYIIFFNKIDGQDFYNWGSGNPSFSLTLSFGGGVKEPESYPTKTTTDAHSGAKAALLETKLTGSFGAMFKKPIAAGNLFIGSFDTGPVLTDPLSATQFGLPFNQIPLALEGYYKYAPGANVTDENLKPVNMKDSCDIYAVFYNRKKLMASEPDPKKRVSYLTGHNILNDPSIIAIARLENGGATGGNGFVKFVLPFKYSGSVVESDVTNLDYSIAIVMSSSKYGDNFIGAVGSKLIVDDLKIVTKK</sequence>